<keyword evidence="1" id="KW-0689">Ribosomal protein</keyword>
<comment type="caution">
    <text evidence="1">The sequence shown here is derived from an EMBL/GenBank/DDBJ whole genome shotgun (WGS) entry which is preliminary data.</text>
</comment>
<dbReference type="EMBL" id="BSXG01000040">
    <property type="protein sequence ID" value="GME27767.1"/>
    <property type="molecule type" value="Genomic_DNA"/>
</dbReference>
<proteinExistence type="predicted"/>
<keyword evidence="2" id="KW-1185">Reference proteome</keyword>
<keyword evidence="1" id="KW-0687">Ribonucleoprotein</keyword>
<protein>
    <submittedName>
        <fullName evidence="1">30s ribosomal protein s16</fullName>
    </submittedName>
</protein>
<organism evidence="1 2">
    <name type="scientific">Neofusicoccum parvum</name>
    <dbReference type="NCBI Taxonomy" id="310453"/>
    <lineage>
        <taxon>Eukaryota</taxon>
        <taxon>Fungi</taxon>
        <taxon>Dikarya</taxon>
        <taxon>Ascomycota</taxon>
        <taxon>Pezizomycotina</taxon>
        <taxon>Dothideomycetes</taxon>
        <taxon>Dothideomycetes incertae sedis</taxon>
        <taxon>Botryosphaeriales</taxon>
        <taxon>Botryosphaeriaceae</taxon>
        <taxon>Neofusicoccum</taxon>
    </lineage>
</organism>
<dbReference type="Proteomes" id="UP001165186">
    <property type="component" value="Unassembled WGS sequence"/>
</dbReference>
<name>A0ACB5S4S8_9PEZI</name>
<evidence type="ECO:0000313" key="2">
    <source>
        <dbReference type="Proteomes" id="UP001165186"/>
    </source>
</evidence>
<sequence>MAYVPPALRKAQQEARDKPVQPLHSSDVYRERLPRVEDVHDHYWPLESEADKGMRFTIHSTLNSAAASPDPLKYITLFKDANPRWQTDHIIYVKMSLHMLPGSEKFTNVTTSSEKHAESDVDTAESVDSAKADAAGKGDGKTDLNLSEYQLEPVAVFEQVAAGQTASFRFAGYHKIERLQYLEPRSADLVRMLDQKFSIPDRFGRVKTQQRSPESWKRILEHRWAVIELKKDEEAAKNLPAPDVKIADVREKRNVEKEKTPQKSVNEMLKEMRLGKSDANNVAESRPPWT</sequence>
<accession>A0ACB5S4S8</accession>
<gene>
    <name evidence="1" type="primary">g1649</name>
    <name evidence="1" type="ORF">NpPPO83_00001649</name>
</gene>
<reference evidence="1" key="1">
    <citation type="submission" date="2024-09" db="EMBL/GenBank/DDBJ databases">
        <title>Draft Genome Sequences of Neofusicoccum parvum.</title>
        <authorList>
            <person name="Ashida A."/>
            <person name="Camagna M."/>
            <person name="Tanaka A."/>
            <person name="Takemoto D."/>
        </authorList>
    </citation>
    <scope>NUCLEOTIDE SEQUENCE</scope>
    <source>
        <strain evidence="1">PPO83</strain>
    </source>
</reference>
<evidence type="ECO:0000313" key="1">
    <source>
        <dbReference type="EMBL" id="GME27767.1"/>
    </source>
</evidence>